<dbReference type="EMBL" id="WOWK01000031">
    <property type="protein sequence ID" value="KAF0326242.1"/>
    <property type="molecule type" value="Genomic_DNA"/>
</dbReference>
<comment type="caution">
    <text evidence="2">The sequence shown here is derived from an EMBL/GenBank/DDBJ whole genome shotgun (WGS) entry which is preliminary data.</text>
</comment>
<reference evidence="2 3" key="1">
    <citation type="submission" date="2019-12" db="EMBL/GenBank/DDBJ databases">
        <title>A genome sequence resource for the geographically widespread anthracnose pathogen Colletotrichum asianum.</title>
        <authorList>
            <person name="Meng Y."/>
        </authorList>
    </citation>
    <scope>NUCLEOTIDE SEQUENCE [LARGE SCALE GENOMIC DNA]</scope>
    <source>
        <strain evidence="2 3">ICMP 18580</strain>
    </source>
</reference>
<sequence length="328" mass="38149">MRLAGCVVPTRDGNDQRRRDSSAVHHGERLGSAGWLVRQLLNLVYFPFSSTTFVASAVSVHACMFDTMNHHSERNHRSHRRHRGDEEHLRHGRFETRRHDYTEQAHQRSQARDRRSLYSKASWNGDGWDSRNDTGNDVNQGSGMIENWLSNISRRGVVSPEAVDTQNQQQKPTVARSPGWRPHNIDLDNLRQGHKRSRSRDSSFIADASRNHTRASPLRGRQHETRLPSQEQYQHQHVDQVPKKAHLSSFGSPSPDFKKRARHRTRDDRYESNKKPRQRQQRSRKERCEQSEVPPKKKVLSSGKDVMDNFHSEAILQDRLTVRIISLY</sequence>
<evidence type="ECO:0000256" key="1">
    <source>
        <dbReference type="SAM" id="MobiDB-lite"/>
    </source>
</evidence>
<evidence type="ECO:0000313" key="2">
    <source>
        <dbReference type="EMBL" id="KAF0326242.1"/>
    </source>
</evidence>
<dbReference type="Proteomes" id="UP000434172">
    <property type="component" value="Unassembled WGS sequence"/>
</dbReference>
<dbReference type="OrthoDB" id="2537141at2759"/>
<organism evidence="2 3">
    <name type="scientific">Colletotrichum asianum</name>
    <dbReference type="NCBI Taxonomy" id="702518"/>
    <lineage>
        <taxon>Eukaryota</taxon>
        <taxon>Fungi</taxon>
        <taxon>Dikarya</taxon>
        <taxon>Ascomycota</taxon>
        <taxon>Pezizomycotina</taxon>
        <taxon>Sordariomycetes</taxon>
        <taxon>Hypocreomycetidae</taxon>
        <taxon>Glomerellales</taxon>
        <taxon>Glomerellaceae</taxon>
        <taxon>Colletotrichum</taxon>
        <taxon>Colletotrichum gloeosporioides species complex</taxon>
    </lineage>
</organism>
<feature type="region of interest" description="Disordered" evidence="1">
    <location>
        <begin position="1"/>
        <end position="26"/>
    </location>
</feature>
<protein>
    <submittedName>
        <fullName evidence="2">Uncharacterized protein</fullName>
    </submittedName>
</protein>
<feature type="compositionally biased region" description="Basic and acidic residues" evidence="1">
    <location>
        <begin position="12"/>
        <end position="26"/>
    </location>
</feature>
<name>A0A8H3ZSU7_9PEZI</name>
<proteinExistence type="predicted"/>
<feature type="region of interest" description="Disordered" evidence="1">
    <location>
        <begin position="158"/>
        <end position="302"/>
    </location>
</feature>
<dbReference type="AlphaFoldDB" id="A0A8H3ZSU7"/>
<feature type="compositionally biased region" description="Basic and acidic residues" evidence="1">
    <location>
        <begin position="83"/>
        <end position="116"/>
    </location>
</feature>
<feature type="compositionally biased region" description="Basic residues" evidence="1">
    <location>
        <begin position="73"/>
        <end position="82"/>
    </location>
</feature>
<accession>A0A8H3ZSU7</accession>
<gene>
    <name evidence="2" type="ORF">GQ607_006445</name>
</gene>
<feature type="compositionally biased region" description="Basic residues" evidence="1">
    <location>
        <begin position="275"/>
        <end position="285"/>
    </location>
</feature>
<feature type="compositionally biased region" description="Basic and acidic residues" evidence="1">
    <location>
        <begin position="265"/>
        <end position="274"/>
    </location>
</feature>
<evidence type="ECO:0000313" key="3">
    <source>
        <dbReference type="Proteomes" id="UP000434172"/>
    </source>
</evidence>
<keyword evidence="3" id="KW-1185">Reference proteome</keyword>
<feature type="region of interest" description="Disordered" evidence="1">
    <location>
        <begin position="71"/>
        <end position="143"/>
    </location>
</feature>